<protein>
    <recommendedName>
        <fullName evidence="3">Replication protein</fullName>
    </recommendedName>
</protein>
<dbReference type="GO" id="GO:0003677">
    <property type="term" value="F:DNA binding"/>
    <property type="evidence" value="ECO:0007669"/>
    <property type="project" value="InterPro"/>
</dbReference>
<feature type="non-terminal residue" evidence="2">
    <location>
        <position position="302"/>
    </location>
</feature>
<dbReference type="InterPro" id="IPR000989">
    <property type="entry name" value="Rep"/>
</dbReference>
<evidence type="ECO:0000313" key="2">
    <source>
        <dbReference type="EMBL" id="KKM64243.1"/>
    </source>
</evidence>
<dbReference type="AlphaFoldDB" id="A0A0F9J3W2"/>
<dbReference type="Pfam" id="PF01446">
    <property type="entry name" value="Rep_1"/>
    <property type="match status" value="1"/>
</dbReference>
<sequence length="302" mass="35217">MQTNLFKLDNIETTVQPASQSSYQSYKRLYCEAEWSSTLQLYRYLDNRDHTERLSQLTGCRTHAWFARHQETGEVQVFSNNCRLRWCPLCSQAHRNYITHSVSSWLEHARYPKFMTLTLKHSDAPLAHQIDHLYDSFKRLRKRSLLKNAVAGGIWFFQIKQSRKNGQWHPHLHCVLSGRYLDRYALKNLWKKLTRTSNQVDIQLISDPEKTAKEVARYASRPAYLSKHEFAEAVELADTLHGRRLCGTWGTANQVSLKPPKVTEKGDWVSVGTWFTVTHLSESSQDAKDIIEAWTLRHPLKC</sequence>
<name>A0A0F9J3W2_9ZZZZ</name>
<comment type="caution">
    <text evidence="2">The sequence shown here is derived from an EMBL/GenBank/DDBJ whole genome shotgun (WGS) entry which is preliminary data.</text>
</comment>
<accession>A0A0F9J3W2</accession>
<dbReference type="GO" id="GO:0006260">
    <property type="term" value="P:DNA replication"/>
    <property type="evidence" value="ECO:0007669"/>
    <property type="project" value="UniProtKB-KW"/>
</dbReference>
<evidence type="ECO:0000256" key="1">
    <source>
        <dbReference type="ARBA" id="ARBA00022705"/>
    </source>
</evidence>
<organism evidence="2">
    <name type="scientific">marine sediment metagenome</name>
    <dbReference type="NCBI Taxonomy" id="412755"/>
    <lineage>
        <taxon>unclassified sequences</taxon>
        <taxon>metagenomes</taxon>
        <taxon>ecological metagenomes</taxon>
    </lineage>
</organism>
<proteinExistence type="predicted"/>
<gene>
    <name evidence="2" type="ORF">LCGC14_1503280</name>
</gene>
<dbReference type="EMBL" id="LAZR01010939">
    <property type="protein sequence ID" value="KKM64243.1"/>
    <property type="molecule type" value="Genomic_DNA"/>
</dbReference>
<evidence type="ECO:0008006" key="3">
    <source>
        <dbReference type="Google" id="ProtNLM"/>
    </source>
</evidence>
<reference evidence="2" key="1">
    <citation type="journal article" date="2015" name="Nature">
        <title>Complex archaea that bridge the gap between prokaryotes and eukaryotes.</title>
        <authorList>
            <person name="Spang A."/>
            <person name="Saw J.H."/>
            <person name="Jorgensen S.L."/>
            <person name="Zaremba-Niedzwiedzka K."/>
            <person name="Martijn J."/>
            <person name="Lind A.E."/>
            <person name="van Eijk R."/>
            <person name="Schleper C."/>
            <person name="Guy L."/>
            <person name="Ettema T.J."/>
        </authorList>
    </citation>
    <scope>NUCLEOTIDE SEQUENCE</scope>
</reference>
<keyword evidence="1" id="KW-0235">DNA replication</keyword>